<reference evidence="3 5" key="2">
    <citation type="submission" date="2020-07" db="EMBL/GenBank/DDBJ databases">
        <title>Sequencing the genomes of 1000 actinobacteria strains.</title>
        <authorList>
            <person name="Klenk H.-P."/>
        </authorList>
    </citation>
    <scope>NUCLEOTIDE SEQUENCE [LARGE SCALE GENOMIC DNA]</scope>
    <source>
        <strain evidence="3 5">DSM 10309</strain>
    </source>
</reference>
<name>A0A7W3PJ36_9MICO</name>
<evidence type="ECO:0000313" key="2">
    <source>
        <dbReference type="EMBL" id="GEK83066.1"/>
    </source>
</evidence>
<dbReference type="EMBL" id="BJUV01000011">
    <property type="protein sequence ID" value="GEK83066.1"/>
    <property type="molecule type" value="Genomic_DNA"/>
</dbReference>
<dbReference type="Proteomes" id="UP000522688">
    <property type="component" value="Unassembled WGS sequence"/>
</dbReference>
<proteinExistence type="predicted"/>
<dbReference type="EMBL" id="JACGWW010000002">
    <property type="protein sequence ID" value="MBA8813417.1"/>
    <property type="molecule type" value="Genomic_DNA"/>
</dbReference>
<reference evidence="2 4" key="1">
    <citation type="submission" date="2019-07" db="EMBL/GenBank/DDBJ databases">
        <title>Whole genome shotgun sequence of Frigoribacterium faeni NBRC 103066.</title>
        <authorList>
            <person name="Hosoyama A."/>
            <person name="Uohara A."/>
            <person name="Ohji S."/>
            <person name="Ichikawa N."/>
        </authorList>
    </citation>
    <scope>NUCLEOTIDE SEQUENCE [LARGE SCALE GENOMIC DNA]</scope>
    <source>
        <strain evidence="2 4">NBRC 103066</strain>
    </source>
</reference>
<evidence type="ECO:0000256" key="1">
    <source>
        <dbReference type="SAM" id="MobiDB-lite"/>
    </source>
</evidence>
<dbReference type="RefSeq" id="WP_146854341.1">
    <property type="nucleotide sequence ID" value="NZ_BAAAHR010000001.1"/>
</dbReference>
<accession>A0A7W3PJ36</accession>
<gene>
    <name evidence="3" type="ORF">FB463_001666</name>
    <name evidence="2" type="ORF">FFA01_13750</name>
</gene>
<evidence type="ECO:0008006" key="6">
    <source>
        <dbReference type="Google" id="ProtNLM"/>
    </source>
</evidence>
<dbReference type="OrthoDB" id="4988283at2"/>
<feature type="region of interest" description="Disordered" evidence="1">
    <location>
        <begin position="135"/>
        <end position="154"/>
    </location>
</feature>
<evidence type="ECO:0000313" key="5">
    <source>
        <dbReference type="Proteomes" id="UP000522688"/>
    </source>
</evidence>
<evidence type="ECO:0000313" key="3">
    <source>
        <dbReference type="EMBL" id="MBA8813417.1"/>
    </source>
</evidence>
<dbReference type="AlphaFoldDB" id="A0A7W3PJ36"/>
<organism evidence="3 5">
    <name type="scientific">Frigoribacterium faeni</name>
    <dbReference type="NCBI Taxonomy" id="145483"/>
    <lineage>
        <taxon>Bacteria</taxon>
        <taxon>Bacillati</taxon>
        <taxon>Actinomycetota</taxon>
        <taxon>Actinomycetes</taxon>
        <taxon>Micrococcales</taxon>
        <taxon>Microbacteriaceae</taxon>
        <taxon>Frigoribacterium</taxon>
    </lineage>
</organism>
<comment type="caution">
    <text evidence="3">The sequence shown here is derived from an EMBL/GenBank/DDBJ whole genome shotgun (WGS) entry which is preliminary data.</text>
</comment>
<keyword evidence="4" id="KW-1185">Reference proteome</keyword>
<protein>
    <recommendedName>
        <fullName evidence="6">Spermidine/putrescine ABC transporter substrate-binding protein</fullName>
    </recommendedName>
</protein>
<dbReference type="Proteomes" id="UP000321154">
    <property type="component" value="Unassembled WGS sequence"/>
</dbReference>
<sequence length="214" mass="23702">MADSIEGRVQGAVDAWLRWLPRWRIGTARGRTRVCRLCLGSPVAAAAGFDHDVPHAVQHALLNRLRHIVDDEVDVYTTRNLPLVDRELRRDAAEPDPAAYRPGEGLDPEFEGLDVDPEPDPTQPFLFTLAGLAEEDAPPRDRSSGDPVEYSDEAKEALRRELALADDQAQAIGTTVCFALIAHRDRIGDAVERLVDPQIDELLSELSRTLEQPS</sequence>
<evidence type="ECO:0000313" key="4">
    <source>
        <dbReference type="Proteomes" id="UP000321154"/>
    </source>
</evidence>